<comment type="catalytic activity">
    <reaction evidence="7 9">
        <text>Hydrolyzes single-stranded DNA or mismatched double-stranded DNA and polynucleotides, releasing free uracil.</text>
        <dbReference type="EC" id="3.2.2.27"/>
    </reaction>
</comment>
<protein>
    <recommendedName>
        <fullName evidence="7 9">Uracil-DNA glycosylase</fullName>
        <shortName evidence="7">UDG</shortName>
        <ecNumber evidence="7 9">3.2.2.27</ecNumber>
    </recommendedName>
</protein>
<feature type="active site" description="Proton acceptor" evidence="7 8">
    <location>
        <position position="138"/>
    </location>
</feature>
<dbReference type="SUPFAM" id="SSF52141">
    <property type="entry name" value="Uracil-DNA glycosylase-like"/>
    <property type="match status" value="1"/>
</dbReference>
<dbReference type="OMA" id="PDNGYLM"/>
<dbReference type="EMBL" id="JAPWDV010000001">
    <property type="protein sequence ID" value="KAJ6222188.1"/>
    <property type="molecule type" value="Genomic_DNA"/>
</dbReference>
<dbReference type="Pfam" id="PF03167">
    <property type="entry name" value="UDG"/>
    <property type="match status" value="1"/>
</dbReference>
<evidence type="ECO:0000256" key="9">
    <source>
        <dbReference type="RuleBase" id="RU003780"/>
    </source>
</evidence>
<keyword evidence="2 7" id="KW-0227">DNA damage</keyword>
<sequence length="297" mass="33843">MAQKSIASFFKPIHESKRKLIEGEVSTPKKLKESGDEETKISKLSSEEKNQVKVYDSVAIKSQIEKANKVTPILPLNIGQSWFTVLKDEFSKPYFIKLNKFVMDERKSYTIFPPPNEVFSWTQYCSMDEVKVIIIGQDPYHGLSQAHGIAFSVKKGVSLPPSLTNIFKEVKNCYPEFEPPNHGELIGWAQQGVLMLNACLTVRQANANSHANKGWEQFTDAVIKQLATKWQNRVFLLWGSYAQKKCSFIDQKKHLVLKSVHPSPLSAHRGFFNSGHFKRANNYLIQNGLKPIDWTKL</sequence>
<keyword evidence="12" id="KW-1185">Reference proteome</keyword>
<keyword evidence="4 7" id="KW-0496">Mitochondrion</keyword>
<comment type="similarity">
    <text evidence="1 7 9">Belongs to the uracil-DNA glycosylase (UDG) superfamily. UNG family.</text>
</comment>
<comment type="function">
    <text evidence="7 9">Excises uracil residues from the DNA which can arise as a result of misincorporation of dUMP residues by DNA polymerase or due to deamination of cytosine.</text>
</comment>
<organism evidence="11 12">
    <name type="scientific">Blomia tropicalis</name>
    <name type="common">Mite</name>
    <dbReference type="NCBI Taxonomy" id="40697"/>
    <lineage>
        <taxon>Eukaryota</taxon>
        <taxon>Metazoa</taxon>
        <taxon>Ecdysozoa</taxon>
        <taxon>Arthropoda</taxon>
        <taxon>Chelicerata</taxon>
        <taxon>Arachnida</taxon>
        <taxon>Acari</taxon>
        <taxon>Acariformes</taxon>
        <taxon>Sarcoptiformes</taxon>
        <taxon>Astigmata</taxon>
        <taxon>Glycyphagoidea</taxon>
        <taxon>Echimyopodidae</taxon>
        <taxon>Blomia</taxon>
    </lineage>
</organism>
<evidence type="ECO:0000256" key="3">
    <source>
        <dbReference type="ARBA" id="ARBA00022801"/>
    </source>
</evidence>
<dbReference type="PROSITE" id="PS00130">
    <property type="entry name" value="U_DNA_GLYCOSYLASE"/>
    <property type="match status" value="1"/>
</dbReference>
<evidence type="ECO:0000256" key="1">
    <source>
        <dbReference type="ARBA" id="ARBA00008184"/>
    </source>
</evidence>
<dbReference type="NCBIfam" id="NF003591">
    <property type="entry name" value="PRK05254.1-4"/>
    <property type="match status" value="1"/>
</dbReference>
<evidence type="ECO:0000256" key="6">
    <source>
        <dbReference type="ARBA" id="ARBA00023242"/>
    </source>
</evidence>
<name>A0A9Q0RNA5_BLOTA</name>
<comment type="caution">
    <text evidence="11">The sequence shown here is derived from an EMBL/GenBank/DDBJ whole genome shotgun (WGS) entry which is preliminary data.</text>
</comment>
<dbReference type="PANTHER" id="PTHR11264">
    <property type="entry name" value="URACIL-DNA GLYCOSYLASE"/>
    <property type="match status" value="1"/>
</dbReference>
<dbReference type="InterPro" id="IPR005122">
    <property type="entry name" value="Uracil-DNA_glycosylase-like"/>
</dbReference>
<feature type="domain" description="Uracil-DNA glycosylase-like" evidence="10">
    <location>
        <begin position="123"/>
        <end position="284"/>
    </location>
</feature>
<accession>A0A9Q0RNA5</accession>
<evidence type="ECO:0000313" key="12">
    <source>
        <dbReference type="Proteomes" id="UP001142055"/>
    </source>
</evidence>
<evidence type="ECO:0000256" key="7">
    <source>
        <dbReference type="HAMAP-Rule" id="MF_03166"/>
    </source>
</evidence>
<dbReference type="NCBIfam" id="NF003592">
    <property type="entry name" value="PRK05254.1-5"/>
    <property type="match status" value="1"/>
</dbReference>
<dbReference type="GO" id="GO:0005634">
    <property type="term" value="C:nucleus"/>
    <property type="evidence" value="ECO:0007669"/>
    <property type="project" value="UniProtKB-SubCell"/>
</dbReference>
<keyword evidence="5 7" id="KW-0234">DNA repair</keyword>
<dbReference type="InterPro" id="IPR018085">
    <property type="entry name" value="Ura-DNA_Glyclase_AS"/>
</dbReference>
<dbReference type="Proteomes" id="UP001142055">
    <property type="component" value="Chromosome 1"/>
</dbReference>
<evidence type="ECO:0000256" key="5">
    <source>
        <dbReference type="ARBA" id="ARBA00023204"/>
    </source>
</evidence>
<evidence type="ECO:0000259" key="10">
    <source>
        <dbReference type="SMART" id="SM00986"/>
    </source>
</evidence>
<dbReference type="GO" id="GO:0097510">
    <property type="term" value="P:base-excision repair, AP site formation via deaminated base removal"/>
    <property type="evidence" value="ECO:0007669"/>
    <property type="project" value="TreeGrafter"/>
</dbReference>
<gene>
    <name evidence="11" type="ORF">RDWZM_000733</name>
</gene>
<dbReference type="AlphaFoldDB" id="A0A9Q0RNA5"/>
<keyword evidence="6 7" id="KW-0539">Nucleus</keyword>
<dbReference type="NCBIfam" id="NF003589">
    <property type="entry name" value="PRK05254.1-2"/>
    <property type="match status" value="1"/>
</dbReference>
<dbReference type="Gene3D" id="3.40.470.10">
    <property type="entry name" value="Uracil-DNA glycosylase-like domain"/>
    <property type="match status" value="1"/>
</dbReference>
<dbReference type="FunFam" id="3.40.470.10:FF:000007">
    <property type="entry name" value="Uracil-DNA glycosylase"/>
    <property type="match status" value="1"/>
</dbReference>
<proteinExistence type="inferred from homology"/>
<dbReference type="SMART" id="SM00986">
    <property type="entry name" value="UDG"/>
    <property type="match status" value="1"/>
</dbReference>
<dbReference type="CDD" id="cd10027">
    <property type="entry name" value="UDG-F1-like"/>
    <property type="match status" value="1"/>
</dbReference>
<dbReference type="NCBIfam" id="TIGR00628">
    <property type="entry name" value="ung"/>
    <property type="match status" value="1"/>
</dbReference>
<evidence type="ECO:0000256" key="2">
    <source>
        <dbReference type="ARBA" id="ARBA00022763"/>
    </source>
</evidence>
<dbReference type="EC" id="3.2.2.27" evidence="7 9"/>
<evidence type="ECO:0000313" key="11">
    <source>
        <dbReference type="EMBL" id="KAJ6222188.1"/>
    </source>
</evidence>
<evidence type="ECO:0000256" key="4">
    <source>
        <dbReference type="ARBA" id="ARBA00023128"/>
    </source>
</evidence>
<dbReference type="HAMAP" id="MF_00148">
    <property type="entry name" value="UDG"/>
    <property type="match status" value="1"/>
</dbReference>
<dbReference type="InterPro" id="IPR036895">
    <property type="entry name" value="Uracil-DNA_glycosylase-like_sf"/>
</dbReference>
<reference evidence="11" key="1">
    <citation type="submission" date="2022-12" db="EMBL/GenBank/DDBJ databases">
        <title>Genome assemblies of Blomia tropicalis.</title>
        <authorList>
            <person name="Cui Y."/>
        </authorList>
    </citation>
    <scope>NUCLEOTIDE SEQUENCE</scope>
    <source>
        <tissue evidence="11">Adult mites</tissue>
    </source>
</reference>
<dbReference type="GO" id="GO:0004844">
    <property type="term" value="F:uracil DNA N-glycosylase activity"/>
    <property type="evidence" value="ECO:0007669"/>
    <property type="project" value="UniProtKB-UniRule"/>
</dbReference>
<keyword evidence="3 7" id="KW-0378">Hydrolase</keyword>
<dbReference type="NCBIfam" id="NF003588">
    <property type="entry name" value="PRK05254.1-1"/>
    <property type="match status" value="1"/>
</dbReference>
<dbReference type="InterPro" id="IPR002043">
    <property type="entry name" value="UDG_fam1"/>
</dbReference>
<dbReference type="GO" id="GO:0005739">
    <property type="term" value="C:mitochondrion"/>
    <property type="evidence" value="ECO:0007669"/>
    <property type="project" value="UniProtKB-SubCell"/>
</dbReference>
<evidence type="ECO:0000256" key="8">
    <source>
        <dbReference type="PROSITE-ProRule" id="PRU10072"/>
    </source>
</evidence>
<dbReference type="PANTHER" id="PTHR11264:SF0">
    <property type="entry name" value="URACIL-DNA GLYCOSYLASE"/>
    <property type="match status" value="1"/>
</dbReference>
<dbReference type="SMART" id="SM00987">
    <property type="entry name" value="UreE_C"/>
    <property type="match status" value="1"/>
</dbReference>
<comment type="subcellular location">
    <subcellularLocation>
        <location evidence="7">Mitochondrion</location>
    </subcellularLocation>
    <subcellularLocation>
        <location evidence="7">Nucleus</location>
    </subcellularLocation>
</comment>